<name>A0A812JGU2_9DINO</name>
<dbReference type="Proteomes" id="UP000604046">
    <property type="component" value="Unassembled WGS sequence"/>
</dbReference>
<keyword evidence="2" id="KW-1185">Reference proteome</keyword>
<gene>
    <name evidence="1" type="ORF">SNAT2548_LOCUS6553</name>
</gene>
<organism evidence="1 2">
    <name type="scientific">Symbiodinium natans</name>
    <dbReference type="NCBI Taxonomy" id="878477"/>
    <lineage>
        <taxon>Eukaryota</taxon>
        <taxon>Sar</taxon>
        <taxon>Alveolata</taxon>
        <taxon>Dinophyceae</taxon>
        <taxon>Suessiales</taxon>
        <taxon>Symbiodiniaceae</taxon>
        <taxon>Symbiodinium</taxon>
    </lineage>
</organism>
<reference evidence="1" key="1">
    <citation type="submission" date="2021-02" db="EMBL/GenBank/DDBJ databases">
        <authorList>
            <person name="Dougan E. K."/>
            <person name="Rhodes N."/>
            <person name="Thang M."/>
            <person name="Chan C."/>
        </authorList>
    </citation>
    <scope>NUCLEOTIDE SEQUENCE</scope>
</reference>
<evidence type="ECO:0000313" key="1">
    <source>
        <dbReference type="EMBL" id="CAE7206153.1"/>
    </source>
</evidence>
<dbReference type="AlphaFoldDB" id="A0A812JGU2"/>
<dbReference type="EMBL" id="CAJNDS010000436">
    <property type="protein sequence ID" value="CAE7206153.1"/>
    <property type="molecule type" value="Genomic_DNA"/>
</dbReference>
<sequence>MAELWASLPRRLQLLFGEAGGVMPSCDNGWSDPDVLVDASATLTALKSRAIVEASRLHKRRALVPVPTQGMVVRANKLRRAQAPDATFTTAWRRKAGAIKRRGVWPTRRARRLAEARDGELIRWRGELVAILRDADLPVCSQASLASNPDTALSSALGSARASTIRKHVREFRKLRAHCLATSKSGWPRHVGVFLDYLHERRIEPCARTVPAAILSCLSFVEKAGGVPAAERLSDMQMVKNSVNQCTAELETGAEPKRQAPMLPVAAVVSLELLVVNEAAELCVRGFAFYKLLKLWTACRTSDLSGLNPSTLRLTSLGLQGMLDRTKVSGPGKRIRYLPIFVSRRAFIAVSNWLSVGWEIWSCDSMRFERDFFLPLPNSDRSGVRRTMADYAQTECLRLWSERSERNWLISLLAGLGVPREQRDFVGRWHAASSSDEYIRAAREIVLQLQQTAARGVAGNADLCRAGIDDLLDFLQSQGYTADMMQAQDKKLVLLLAEAADVDWGKPWSRRSTDAPYFISVVGKKRLRRLRRKGGCGTVPGDLRETMPLLHLRGAEYDLACKHCWGRGKVPDDSDDLIEASSSEGSSVLLLVPANHRLVSADDVTVYYLCVLRLLSAARYCGAMPGADDAAVLAKVESELKFQMDEAGVPLPIQLLAYRKGFDCIRVFAGIDETKAEVRKALKDELPLDYSADAESRRNMALLLAVWDACRLHLAVQEKNKTDAKLGVQARNVPSTEHAAMRTAVEKIYGKLKDKELPSKMILARKLEQGWRVGLLCEYNSRDDNAPHAEDLRDVTSLEDAEMEAYNALIDPSTFALRIKPGRTTTTPPANPEELRMRHRRLGFAWEMVKSKHLSRSWLPDRCVDAFRELSDHVLGPRVAGLRTPGGQSPSWSMVLVYESELRKAAYRYVRDGISADLHEALKRACAAPEIMSTFFVVPFTLAGCEQAGNAESNPIPLVPPSAEIARQRVGKSGKGKGKGNQVKKIIGKSYRTPDNKCICFWFNRKSGCQREGCKYEHVCQRCFEKHAYVNCTHVRRAAADE</sequence>
<protein>
    <recommendedName>
        <fullName evidence="3">C3H1-type domain-containing protein</fullName>
    </recommendedName>
</protein>
<evidence type="ECO:0000313" key="2">
    <source>
        <dbReference type="Proteomes" id="UP000604046"/>
    </source>
</evidence>
<accession>A0A812JGU2</accession>
<evidence type="ECO:0008006" key="3">
    <source>
        <dbReference type="Google" id="ProtNLM"/>
    </source>
</evidence>
<comment type="caution">
    <text evidence="1">The sequence shown here is derived from an EMBL/GenBank/DDBJ whole genome shotgun (WGS) entry which is preliminary data.</text>
</comment>
<proteinExistence type="predicted"/>